<dbReference type="SUPFAM" id="SSF46785">
    <property type="entry name" value="Winged helix' DNA-binding domain"/>
    <property type="match status" value="1"/>
</dbReference>
<dbReference type="AlphaFoldDB" id="A0A3Q8CZ44"/>
<dbReference type="InterPro" id="IPR000847">
    <property type="entry name" value="LysR_HTH_N"/>
</dbReference>
<evidence type="ECO:0000313" key="7">
    <source>
        <dbReference type="Proteomes" id="UP000314960"/>
    </source>
</evidence>
<dbReference type="PANTHER" id="PTHR30419">
    <property type="entry name" value="HTH-TYPE TRANSCRIPTIONAL REGULATOR YBHD"/>
    <property type="match status" value="1"/>
</dbReference>
<dbReference type="RefSeq" id="WP_141054715.1">
    <property type="nucleotide sequence ID" value="NZ_CP018176.1"/>
</dbReference>
<protein>
    <submittedName>
        <fullName evidence="6">LysR family transcriptional regulator</fullName>
    </submittedName>
</protein>
<dbReference type="CDD" id="cd05466">
    <property type="entry name" value="PBP2_LTTR_substrate"/>
    <property type="match status" value="1"/>
</dbReference>
<evidence type="ECO:0000256" key="2">
    <source>
        <dbReference type="ARBA" id="ARBA00023015"/>
    </source>
</evidence>
<name>A0A3Q8CZ44_9LACO</name>
<dbReference type="GO" id="GO:0005829">
    <property type="term" value="C:cytosol"/>
    <property type="evidence" value="ECO:0007669"/>
    <property type="project" value="TreeGrafter"/>
</dbReference>
<dbReference type="GO" id="GO:0003700">
    <property type="term" value="F:DNA-binding transcription factor activity"/>
    <property type="evidence" value="ECO:0007669"/>
    <property type="project" value="InterPro"/>
</dbReference>
<evidence type="ECO:0000256" key="1">
    <source>
        <dbReference type="ARBA" id="ARBA00009437"/>
    </source>
</evidence>
<keyword evidence="4" id="KW-0804">Transcription</keyword>
<keyword evidence="2" id="KW-0805">Transcription regulation</keyword>
<comment type="similarity">
    <text evidence="1">Belongs to the LysR transcriptional regulatory family.</text>
</comment>
<dbReference type="Gene3D" id="1.10.10.10">
    <property type="entry name" value="Winged helix-like DNA-binding domain superfamily/Winged helix DNA-binding domain"/>
    <property type="match status" value="1"/>
</dbReference>
<dbReference type="InterPro" id="IPR036388">
    <property type="entry name" value="WH-like_DNA-bd_sf"/>
</dbReference>
<dbReference type="Pfam" id="PF00126">
    <property type="entry name" value="HTH_1"/>
    <property type="match status" value="1"/>
</dbReference>
<dbReference type="SUPFAM" id="SSF53850">
    <property type="entry name" value="Periplasmic binding protein-like II"/>
    <property type="match status" value="1"/>
</dbReference>
<evidence type="ECO:0000313" key="6">
    <source>
        <dbReference type="EMBL" id="AUJ30465.1"/>
    </source>
</evidence>
<organism evidence="6 7">
    <name type="scientific">Liquorilactobacillus hordei</name>
    <dbReference type="NCBI Taxonomy" id="468911"/>
    <lineage>
        <taxon>Bacteria</taxon>
        <taxon>Bacillati</taxon>
        <taxon>Bacillota</taxon>
        <taxon>Bacilli</taxon>
        <taxon>Lactobacillales</taxon>
        <taxon>Lactobacillaceae</taxon>
        <taxon>Liquorilactobacillus</taxon>
    </lineage>
</organism>
<evidence type="ECO:0000256" key="3">
    <source>
        <dbReference type="ARBA" id="ARBA00023125"/>
    </source>
</evidence>
<evidence type="ECO:0000256" key="4">
    <source>
        <dbReference type="ARBA" id="ARBA00023163"/>
    </source>
</evidence>
<dbReference type="GO" id="GO:0003677">
    <property type="term" value="F:DNA binding"/>
    <property type="evidence" value="ECO:0007669"/>
    <property type="project" value="UniProtKB-KW"/>
</dbReference>
<dbReference type="PRINTS" id="PR00039">
    <property type="entry name" value="HTHLYSR"/>
</dbReference>
<gene>
    <name evidence="6" type="ORF">BSQ49_09905</name>
</gene>
<dbReference type="InterPro" id="IPR036390">
    <property type="entry name" value="WH_DNA-bd_sf"/>
</dbReference>
<feature type="domain" description="HTH lysR-type" evidence="5">
    <location>
        <begin position="1"/>
        <end position="58"/>
    </location>
</feature>
<proteinExistence type="inferred from homology"/>
<accession>A0A3Q8CZ44</accession>
<dbReference type="KEGG" id="lhw:BSQ49_09905"/>
<dbReference type="FunFam" id="1.10.10.10:FF:000001">
    <property type="entry name" value="LysR family transcriptional regulator"/>
    <property type="match status" value="1"/>
</dbReference>
<dbReference type="PANTHER" id="PTHR30419:SF8">
    <property type="entry name" value="NITROGEN ASSIMILATION TRANSCRIPTIONAL ACTIVATOR-RELATED"/>
    <property type="match status" value="1"/>
</dbReference>
<dbReference type="InterPro" id="IPR050950">
    <property type="entry name" value="HTH-type_LysR_regulators"/>
</dbReference>
<sequence>MELRVLRYFITVVNERNISKAANKLHISQPTISRQIKDLEAELGVTLLERGSRSIELTPAGNYFANQARQIIALADKTIINIQQTAEISGSIMIGSAEAPMMTTIAETIKILTTIAPKVTANIYSTDADDVHHRLKNGIFDFGVVMNPTDKTNYHFLNLPGTTTWGVLIKKDSPLAQKSAITAEDLRNQNLIMPQQQGTQNILADWLGSSNITLSPVSTYNLLYNASVMASIGVGTVICLSGIINTANTDLIFLPLAPRLEAHASLIWSKLNPLSAAANAFLETLKKLLSNDNQ</sequence>
<dbReference type="Proteomes" id="UP000314960">
    <property type="component" value="Chromosome"/>
</dbReference>
<keyword evidence="3" id="KW-0238">DNA-binding</keyword>
<dbReference type="EMBL" id="CP018176">
    <property type="protein sequence ID" value="AUJ30465.1"/>
    <property type="molecule type" value="Genomic_DNA"/>
</dbReference>
<dbReference type="Pfam" id="PF03466">
    <property type="entry name" value="LysR_substrate"/>
    <property type="match status" value="1"/>
</dbReference>
<evidence type="ECO:0000259" key="5">
    <source>
        <dbReference type="PROSITE" id="PS50931"/>
    </source>
</evidence>
<dbReference type="Gene3D" id="3.40.190.290">
    <property type="match status" value="1"/>
</dbReference>
<reference evidence="6 7" key="1">
    <citation type="submission" date="2016-11" db="EMBL/GenBank/DDBJ databases">
        <title>Interaction between Lactobacillus species and yeast in water kefir.</title>
        <authorList>
            <person name="Behr J."/>
            <person name="Xu D."/>
            <person name="Vogel R.F."/>
        </authorList>
    </citation>
    <scope>NUCLEOTIDE SEQUENCE [LARGE SCALE GENOMIC DNA]</scope>
    <source>
        <strain evidence="6 7">TMW 1.1822</strain>
    </source>
</reference>
<dbReference type="InterPro" id="IPR005119">
    <property type="entry name" value="LysR_subst-bd"/>
</dbReference>
<dbReference type="PROSITE" id="PS50931">
    <property type="entry name" value="HTH_LYSR"/>
    <property type="match status" value="1"/>
</dbReference>